<dbReference type="GO" id="GO:0005886">
    <property type="term" value="C:plasma membrane"/>
    <property type="evidence" value="ECO:0007669"/>
    <property type="project" value="UniProtKB-SubCell"/>
</dbReference>
<feature type="transmembrane region" description="Helical" evidence="6">
    <location>
        <begin position="256"/>
        <end position="279"/>
    </location>
</feature>
<dbReference type="STRING" id="1801726.A3H02_02575"/>
<keyword evidence="5 6" id="KW-0472">Membrane</keyword>
<dbReference type="InterPro" id="IPR050833">
    <property type="entry name" value="Poly_Biosynth_Transport"/>
</dbReference>
<evidence type="ECO:0000256" key="6">
    <source>
        <dbReference type="SAM" id="Phobius"/>
    </source>
</evidence>
<evidence type="ECO:0000256" key="5">
    <source>
        <dbReference type="ARBA" id="ARBA00023136"/>
    </source>
</evidence>
<evidence type="ECO:0000256" key="4">
    <source>
        <dbReference type="ARBA" id="ARBA00022989"/>
    </source>
</evidence>
<dbReference type="PANTHER" id="PTHR30250:SF26">
    <property type="entry name" value="PSMA PROTEIN"/>
    <property type="match status" value="1"/>
</dbReference>
<feature type="transmembrane region" description="Helical" evidence="6">
    <location>
        <begin position="176"/>
        <end position="196"/>
    </location>
</feature>
<keyword evidence="3 6" id="KW-0812">Transmembrane</keyword>
<evidence type="ECO:0000256" key="2">
    <source>
        <dbReference type="ARBA" id="ARBA00022475"/>
    </source>
</evidence>
<accession>A0A1G2F0J5</accession>
<gene>
    <name evidence="7" type="ORF">A3H02_02575</name>
</gene>
<sequence length="428" mass="47909">MKDKFFQNSFIYVSGTLFAGSLGYLFHFLISRKLSVAEYGELQGLLALLGIVGVFSSSLSYFVIKYSSAFAKQNDFGATRAFIEWVNSQIHKLVIAFLVLFVLASPFIHNYLKLSDFVGIIAVGFAIVFGILTTVYAAAFAGWQDFLLVNVIGAFGSLLKLFFGLLIAIFLAKASFVIFSVFIAAAGGWFLARFFAKKKFFKGPAEKIDWKEKYFPDLKIREIVFPIFIFSLMIALLSDLDVLLVKNLTSPEITGYFGALKILGKIILWINLAIVAVVLPEACAEGHAGQNISLKKLLGAYGLIVFTSACATLIYFFFPEFTIKLFFGAKYAVFGPDLWLFGIIALILSLLMFEANIAYARHDFKISYILGFSALLMTIFIYLFHETIRQTALGIIFAVFIGYFFALILNLIHRKREEVDRFVALDIP</sequence>
<feature type="transmembrane region" description="Helical" evidence="6">
    <location>
        <begin position="146"/>
        <end position="170"/>
    </location>
</feature>
<reference evidence="7 8" key="1">
    <citation type="journal article" date="2016" name="Nat. Commun.">
        <title>Thousands of microbial genomes shed light on interconnected biogeochemical processes in an aquifer system.</title>
        <authorList>
            <person name="Anantharaman K."/>
            <person name="Brown C.T."/>
            <person name="Hug L.A."/>
            <person name="Sharon I."/>
            <person name="Castelle C.J."/>
            <person name="Probst A.J."/>
            <person name="Thomas B.C."/>
            <person name="Singh A."/>
            <person name="Wilkins M.J."/>
            <person name="Karaoz U."/>
            <person name="Brodie E.L."/>
            <person name="Williams K.H."/>
            <person name="Hubbard S.S."/>
            <person name="Banfield J.F."/>
        </authorList>
    </citation>
    <scope>NUCLEOTIDE SEQUENCE [LARGE SCALE GENOMIC DNA]</scope>
</reference>
<organism evidence="7 8">
    <name type="scientific">Candidatus Niyogibacteria bacterium RIFCSPLOWO2_12_FULL_41_13</name>
    <dbReference type="NCBI Taxonomy" id="1801726"/>
    <lineage>
        <taxon>Bacteria</taxon>
        <taxon>Candidatus Niyogiibacteriota</taxon>
    </lineage>
</organism>
<feature type="transmembrane region" description="Helical" evidence="6">
    <location>
        <begin position="223"/>
        <end position="244"/>
    </location>
</feature>
<feature type="transmembrane region" description="Helical" evidence="6">
    <location>
        <begin position="42"/>
        <end position="64"/>
    </location>
</feature>
<dbReference type="AlphaFoldDB" id="A0A1G2F0J5"/>
<dbReference type="EMBL" id="MHMS01000025">
    <property type="protein sequence ID" value="OGZ31569.1"/>
    <property type="molecule type" value="Genomic_DNA"/>
</dbReference>
<feature type="transmembrane region" description="Helical" evidence="6">
    <location>
        <begin position="9"/>
        <end position="30"/>
    </location>
</feature>
<keyword evidence="2" id="KW-1003">Cell membrane</keyword>
<feature type="transmembrane region" description="Helical" evidence="6">
    <location>
        <begin position="338"/>
        <end position="359"/>
    </location>
</feature>
<feature type="transmembrane region" description="Helical" evidence="6">
    <location>
        <begin position="118"/>
        <end position="139"/>
    </location>
</feature>
<dbReference type="PANTHER" id="PTHR30250">
    <property type="entry name" value="PST FAMILY PREDICTED COLANIC ACID TRANSPORTER"/>
    <property type="match status" value="1"/>
</dbReference>
<comment type="caution">
    <text evidence="7">The sequence shown here is derived from an EMBL/GenBank/DDBJ whole genome shotgun (WGS) entry which is preliminary data.</text>
</comment>
<feature type="transmembrane region" description="Helical" evidence="6">
    <location>
        <begin position="391"/>
        <end position="412"/>
    </location>
</feature>
<feature type="transmembrane region" description="Helical" evidence="6">
    <location>
        <begin position="366"/>
        <end position="385"/>
    </location>
</feature>
<evidence type="ECO:0000256" key="1">
    <source>
        <dbReference type="ARBA" id="ARBA00004651"/>
    </source>
</evidence>
<feature type="transmembrane region" description="Helical" evidence="6">
    <location>
        <begin position="93"/>
        <end position="112"/>
    </location>
</feature>
<name>A0A1G2F0J5_9BACT</name>
<protein>
    <recommendedName>
        <fullName evidence="9">Polysaccharide biosynthesis protein C-terminal domain-containing protein</fullName>
    </recommendedName>
</protein>
<comment type="subcellular location">
    <subcellularLocation>
        <location evidence="1">Cell membrane</location>
        <topology evidence="1">Multi-pass membrane protein</topology>
    </subcellularLocation>
</comment>
<evidence type="ECO:0000256" key="3">
    <source>
        <dbReference type="ARBA" id="ARBA00022692"/>
    </source>
</evidence>
<keyword evidence="4 6" id="KW-1133">Transmembrane helix</keyword>
<dbReference type="Proteomes" id="UP000176787">
    <property type="component" value="Unassembled WGS sequence"/>
</dbReference>
<evidence type="ECO:0000313" key="8">
    <source>
        <dbReference type="Proteomes" id="UP000176787"/>
    </source>
</evidence>
<evidence type="ECO:0008006" key="9">
    <source>
        <dbReference type="Google" id="ProtNLM"/>
    </source>
</evidence>
<feature type="transmembrane region" description="Helical" evidence="6">
    <location>
        <begin position="300"/>
        <end position="318"/>
    </location>
</feature>
<proteinExistence type="predicted"/>
<evidence type="ECO:0000313" key="7">
    <source>
        <dbReference type="EMBL" id="OGZ31569.1"/>
    </source>
</evidence>